<dbReference type="Proteomes" id="UP000315783">
    <property type="component" value="Unassembled WGS sequence"/>
</dbReference>
<keyword evidence="2" id="KW-0659">Purine metabolism</keyword>
<evidence type="ECO:0000256" key="1">
    <source>
        <dbReference type="ARBA" id="ARBA00011738"/>
    </source>
</evidence>
<protein>
    <submittedName>
        <fullName evidence="5">Ureidoglycolate hydrolase</fullName>
    </submittedName>
</protein>
<dbReference type="InterPro" id="IPR007247">
    <property type="entry name" value="Ureidogly_lyase"/>
</dbReference>
<proteinExistence type="predicted"/>
<gene>
    <name evidence="5" type="ORF">IF1G_00247</name>
</gene>
<dbReference type="Gene3D" id="2.60.120.480">
    <property type="entry name" value="Ureidoglycolate hydrolase"/>
    <property type="match status" value="1"/>
</dbReference>
<dbReference type="InterPro" id="IPR024060">
    <property type="entry name" value="Ureidoglycolate_lyase_dom_sf"/>
</dbReference>
<dbReference type="GO" id="GO:0000256">
    <property type="term" value="P:allantoin catabolic process"/>
    <property type="evidence" value="ECO:0007669"/>
    <property type="project" value="InterPro"/>
</dbReference>
<dbReference type="PANTHER" id="PTHR21221:SF1">
    <property type="entry name" value="UREIDOGLYCOLATE LYASE"/>
    <property type="match status" value="1"/>
</dbReference>
<reference evidence="5 6" key="1">
    <citation type="journal article" date="2019" name="Appl. Microbiol. Biotechnol.">
        <title>Genome sequence of Isaria javanica and comparative genome analysis insights into family S53 peptidase evolution in fungal entomopathogens.</title>
        <authorList>
            <person name="Lin R."/>
            <person name="Zhang X."/>
            <person name="Xin B."/>
            <person name="Zou M."/>
            <person name="Gao Y."/>
            <person name="Qin F."/>
            <person name="Hu Q."/>
            <person name="Xie B."/>
            <person name="Cheng X."/>
        </authorList>
    </citation>
    <scope>NUCLEOTIDE SEQUENCE [LARGE SCALE GENOMIC DNA]</scope>
    <source>
        <strain evidence="5 6">IJ1G</strain>
    </source>
</reference>
<dbReference type="GO" id="GO:0004848">
    <property type="term" value="F:ureidoglycolate hydrolase activity"/>
    <property type="evidence" value="ECO:0007669"/>
    <property type="project" value="InterPro"/>
</dbReference>
<dbReference type="Pfam" id="PF04115">
    <property type="entry name" value="Ureidogly_lyase"/>
    <property type="match status" value="1"/>
</dbReference>
<comment type="catalytic activity">
    <reaction evidence="4">
        <text>(S)-ureidoglycolate = urea + glyoxylate</text>
        <dbReference type="Rhea" id="RHEA:11304"/>
        <dbReference type="ChEBI" id="CHEBI:16199"/>
        <dbReference type="ChEBI" id="CHEBI:36655"/>
        <dbReference type="ChEBI" id="CHEBI:57296"/>
        <dbReference type="EC" id="4.3.2.3"/>
    </reaction>
</comment>
<dbReference type="CDD" id="cd20298">
    <property type="entry name" value="cupin_UAH"/>
    <property type="match status" value="1"/>
</dbReference>
<dbReference type="GO" id="GO:0006144">
    <property type="term" value="P:purine nucleobase metabolic process"/>
    <property type="evidence" value="ECO:0007669"/>
    <property type="project" value="UniProtKB-KW"/>
</dbReference>
<dbReference type="SUPFAM" id="SSF51182">
    <property type="entry name" value="RmlC-like cupins"/>
    <property type="match status" value="1"/>
</dbReference>
<evidence type="ECO:0000256" key="2">
    <source>
        <dbReference type="ARBA" id="ARBA00022631"/>
    </source>
</evidence>
<keyword evidence="3" id="KW-0456">Lyase</keyword>
<name>A0A545VF28_9HYPO</name>
<dbReference type="AlphaFoldDB" id="A0A545VF28"/>
<evidence type="ECO:0000256" key="4">
    <source>
        <dbReference type="ARBA" id="ARBA00047684"/>
    </source>
</evidence>
<dbReference type="EMBL" id="SPUK01000001">
    <property type="protein sequence ID" value="TQW00316.1"/>
    <property type="molecule type" value="Genomic_DNA"/>
</dbReference>
<comment type="subunit">
    <text evidence="1">Homodimer.</text>
</comment>
<keyword evidence="6" id="KW-1185">Reference proteome</keyword>
<dbReference type="InterPro" id="IPR047233">
    <property type="entry name" value="UAH_cupin"/>
</dbReference>
<evidence type="ECO:0000256" key="3">
    <source>
        <dbReference type="ARBA" id="ARBA00023239"/>
    </source>
</evidence>
<dbReference type="STRING" id="43265.A0A545VF28"/>
<keyword evidence="5" id="KW-0378">Hydrolase</keyword>
<evidence type="ECO:0000313" key="6">
    <source>
        <dbReference type="Proteomes" id="UP000315783"/>
    </source>
</evidence>
<comment type="caution">
    <text evidence="5">The sequence shown here is derived from an EMBL/GenBank/DDBJ whole genome shotgun (WGS) entry which is preliminary data.</text>
</comment>
<dbReference type="OrthoDB" id="10266039at2759"/>
<organism evidence="5 6">
    <name type="scientific">Cordyceps javanica</name>
    <dbReference type="NCBI Taxonomy" id="43265"/>
    <lineage>
        <taxon>Eukaryota</taxon>
        <taxon>Fungi</taxon>
        <taxon>Dikarya</taxon>
        <taxon>Ascomycota</taxon>
        <taxon>Pezizomycotina</taxon>
        <taxon>Sordariomycetes</taxon>
        <taxon>Hypocreomycetidae</taxon>
        <taxon>Hypocreales</taxon>
        <taxon>Cordycipitaceae</taxon>
        <taxon>Cordyceps</taxon>
    </lineage>
</organism>
<accession>A0A545VF28</accession>
<evidence type="ECO:0000313" key="5">
    <source>
        <dbReference type="EMBL" id="TQW00316.1"/>
    </source>
</evidence>
<dbReference type="InterPro" id="IPR011051">
    <property type="entry name" value="RmlC_Cupin_sf"/>
</dbReference>
<dbReference type="GO" id="GO:0050385">
    <property type="term" value="F:ureidoglycolate lyase activity"/>
    <property type="evidence" value="ECO:0007669"/>
    <property type="project" value="UniProtKB-EC"/>
</dbReference>
<sequence length="258" mass="27763">MAERTIQVGHLDVRITAEPLTQAAFAPFGDVVGNPRPDVLPTAYAHHAGTLPANAESANQGFAIKYRKVSRVANLYRDAPSGSAGEPIMSMFVCASRPLSAASSSSSSSRRRQQQQAEFVVRHLERHPFTTQTFSPVASSASLYLVVVAPSLPPGDDDADMPVARHCTTPGRGLPNLKELRAFVGTREQAVTYGAGTWHAPMVVLGPPGTTLDFVVTQFANGVAIEDCQLLEFEADGRPEPQLRVQIPLPITPIREKL</sequence>
<dbReference type="PANTHER" id="PTHR21221">
    <property type="entry name" value="UREIDOGLYCOLATE HYDROLASE"/>
    <property type="match status" value="1"/>
</dbReference>